<evidence type="ECO:0000256" key="1">
    <source>
        <dbReference type="SAM" id="Phobius"/>
    </source>
</evidence>
<feature type="domain" description="LiaF transmembrane" evidence="2">
    <location>
        <begin position="6"/>
        <end position="101"/>
    </location>
</feature>
<proteinExistence type="predicted"/>
<reference evidence="3 4" key="1">
    <citation type="submission" date="2019-06" db="EMBL/GenBank/DDBJ databases">
        <title>Cerasibacillus sp. nov., isolated from maize field.</title>
        <authorList>
            <person name="Lin S.-Y."/>
            <person name="Tsai C.-F."/>
            <person name="Young C.-C."/>
        </authorList>
    </citation>
    <scope>NUCLEOTIDE SEQUENCE [LARGE SCALE GENOMIC DNA]</scope>
    <source>
        <strain evidence="3 4">CC-CFT480</strain>
    </source>
</reference>
<feature type="transmembrane region" description="Helical" evidence="1">
    <location>
        <begin position="56"/>
        <end position="74"/>
    </location>
</feature>
<dbReference type="PANTHER" id="PTHR40763">
    <property type="entry name" value="MEMBRANE PROTEIN-RELATED"/>
    <property type="match status" value="1"/>
</dbReference>
<keyword evidence="1" id="KW-1133">Transmembrane helix</keyword>
<feature type="transmembrane region" description="Helical" evidence="1">
    <location>
        <begin position="32"/>
        <end position="49"/>
    </location>
</feature>
<evidence type="ECO:0000259" key="2">
    <source>
        <dbReference type="Pfam" id="PF22570"/>
    </source>
</evidence>
<feature type="transmembrane region" description="Helical" evidence="1">
    <location>
        <begin position="80"/>
        <end position="99"/>
    </location>
</feature>
<dbReference type="Proteomes" id="UP000321574">
    <property type="component" value="Unassembled WGS sequence"/>
</dbReference>
<protein>
    <recommendedName>
        <fullName evidence="2">LiaF transmembrane domain-containing protein</fullName>
    </recommendedName>
</protein>
<keyword evidence="4" id="KW-1185">Reference proteome</keyword>
<sequence>MSGKHWIGLFLIVFGFSFLLQQANIWDFLTVLKIWWPLIFIIIGIIHIFRSTYSYLSGLLFVFIGSFILVDQWIEIDLTAFLWPVILILIGLVFTFSKFNHKAKHHANRTIQTFSLFSGVDIRSESESFQGGSVTAVFGGVELDLRDIIISDDGAHLDCTALFGGISITIPDNVRVETTGIPIFGGWENKLKNRMNDNHEDLPLLKINCLAAFGGVEIRD</sequence>
<organism evidence="3 4">
    <name type="scientific">Cerasibacillus terrae</name>
    <dbReference type="NCBI Taxonomy" id="2498845"/>
    <lineage>
        <taxon>Bacteria</taxon>
        <taxon>Bacillati</taxon>
        <taxon>Bacillota</taxon>
        <taxon>Bacilli</taxon>
        <taxon>Bacillales</taxon>
        <taxon>Bacillaceae</taxon>
        <taxon>Cerasibacillus</taxon>
    </lineage>
</organism>
<evidence type="ECO:0000313" key="4">
    <source>
        <dbReference type="Proteomes" id="UP000321574"/>
    </source>
</evidence>
<dbReference type="EMBL" id="VDUW01000007">
    <property type="protein sequence ID" value="TXL63616.1"/>
    <property type="molecule type" value="Genomic_DNA"/>
</dbReference>
<dbReference type="RefSeq" id="WP_147668039.1">
    <property type="nucleotide sequence ID" value="NZ_VDUW01000007.1"/>
</dbReference>
<accession>A0A5C8NR50</accession>
<dbReference type="OrthoDB" id="3636235at2"/>
<name>A0A5C8NR50_9BACI</name>
<gene>
    <name evidence="3" type="ORF">FHP05_10540</name>
</gene>
<dbReference type="PANTHER" id="PTHR40763:SF5">
    <property type="entry name" value="MEMBRANE PROTEIN"/>
    <property type="match status" value="1"/>
</dbReference>
<dbReference type="AlphaFoldDB" id="A0A5C8NR50"/>
<dbReference type="Pfam" id="PF22570">
    <property type="entry name" value="LiaF-TM"/>
    <property type="match status" value="1"/>
</dbReference>
<evidence type="ECO:0000313" key="3">
    <source>
        <dbReference type="EMBL" id="TXL63616.1"/>
    </source>
</evidence>
<comment type="caution">
    <text evidence="3">The sequence shown here is derived from an EMBL/GenBank/DDBJ whole genome shotgun (WGS) entry which is preliminary data.</text>
</comment>
<dbReference type="InterPro" id="IPR054331">
    <property type="entry name" value="LiaF_TM"/>
</dbReference>
<keyword evidence="1" id="KW-0472">Membrane</keyword>
<keyword evidence="1" id="KW-0812">Transmembrane</keyword>